<organism evidence="1 2">
    <name type="scientific">Biomphalaria glabrata</name>
    <name type="common">Bloodfluke planorb</name>
    <name type="synonym">Freshwater snail</name>
    <dbReference type="NCBI Taxonomy" id="6526"/>
    <lineage>
        <taxon>Eukaryota</taxon>
        <taxon>Metazoa</taxon>
        <taxon>Spiralia</taxon>
        <taxon>Lophotrochozoa</taxon>
        <taxon>Mollusca</taxon>
        <taxon>Gastropoda</taxon>
        <taxon>Heterobranchia</taxon>
        <taxon>Euthyneura</taxon>
        <taxon>Panpulmonata</taxon>
        <taxon>Hygrophila</taxon>
        <taxon>Lymnaeoidea</taxon>
        <taxon>Planorbidae</taxon>
        <taxon>Biomphalaria</taxon>
    </lineage>
</organism>
<proteinExistence type="predicted"/>
<protein>
    <submittedName>
        <fullName evidence="1">Uncharacterized protein</fullName>
    </submittedName>
</protein>
<dbReference type="AlphaFoldDB" id="A0A2C9LFN5"/>
<dbReference type="EnsemblMetazoa" id="BGLB030428-RA">
    <property type="protein sequence ID" value="BGLB030428-PA"/>
    <property type="gene ID" value="BGLB030428"/>
</dbReference>
<dbReference type="SUPFAM" id="SSF109604">
    <property type="entry name" value="HD-domain/PDEase-like"/>
    <property type="match status" value="1"/>
</dbReference>
<accession>A0A2C9LFN5</accession>
<dbReference type="STRING" id="6526.A0A2C9LFN5"/>
<evidence type="ECO:0000313" key="2">
    <source>
        <dbReference type="Proteomes" id="UP000076420"/>
    </source>
</evidence>
<evidence type="ECO:0000313" key="1">
    <source>
        <dbReference type="EnsemblMetazoa" id="BGLB030428-PA"/>
    </source>
</evidence>
<dbReference type="Proteomes" id="UP000076420">
    <property type="component" value="Unassembled WGS sequence"/>
</dbReference>
<dbReference type="InterPro" id="IPR050135">
    <property type="entry name" value="dGTPase-like"/>
</dbReference>
<dbReference type="VEuPathDB" id="VectorBase:BGLAX_036128"/>
<name>A0A2C9LFN5_BIOGL</name>
<reference evidence="1" key="1">
    <citation type="submission" date="2020-05" db="UniProtKB">
        <authorList>
            <consortium name="EnsemblMetazoa"/>
        </authorList>
    </citation>
    <scope>IDENTIFICATION</scope>
    <source>
        <strain evidence="1">BB02</strain>
    </source>
</reference>
<dbReference type="PANTHER" id="PTHR11373:SF4">
    <property type="entry name" value="DEOXYNUCLEOSIDE TRIPHOSPHATE TRIPHOSPHOHYDROLASE SAMHD1"/>
    <property type="match status" value="1"/>
</dbReference>
<sequence>MDDCLNFEKQQNKAGFTRLTDGILFSLRNSSCSKSELIERLYSRDLYKFVFESPPMSKKCLNKIVGDHDQKMKEREKVKSLQTSIHNKCRSKKRAERNIKITKDLIRVVITYLDFGMKDENPIYRLRVYSKGIMNKATKMEQNETSRLLEGMNYNELRVRVYATCSKREPYCVEKQEMIREACKECFEKVTETS</sequence>
<dbReference type="GO" id="GO:0008832">
    <property type="term" value="F:dGTPase activity"/>
    <property type="evidence" value="ECO:0007669"/>
    <property type="project" value="TreeGrafter"/>
</dbReference>
<dbReference type="GO" id="GO:0006203">
    <property type="term" value="P:dGTP catabolic process"/>
    <property type="evidence" value="ECO:0007669"/>
    <property type="project" value="TreeGrafter"/>
</dbReference>
<dbReference type="KEGG" id="bgt:106072601"/>
<dbReference type="VEuPathDB" id="VectorBase:BGLB030428"/>
<dbReference type="PANTHER" id="PTHR11373">
    <property type="entry name" value="DEOXYNUCLEOSIDE TRIPHOSPHATE TRIPHOSPHOHYDROLASE"/>
    <property type="match status" value="1"/>
</dbReference>
<dbReference type="Gene3D" id="3.30.70.2760">
    <property type="match status" value="1"/>
</dbReference>
<gene>
    <name evidence="1" type="primary">106072601</name>
</gene>